<keyword evidence="1" id="KW-0812">Transmembrane</keyword>
<dbReference type="AlphaFoldDB" id="A0A9N9D8A0"/>
<comment type="caution">
    <text evidence="2">The sequence shown here is derived from an EMBL/GenBank/DDBJ whole genome shotgun (WGS) entry which is preliminary data.</text>
</comment>
<evidence type="ECO:0000313" key="2">
    <source>
        <dbReference type="EMBL" id="CAG8626398.1"/>
    </source>
</evidence>
<gene>
    <name evidence="2" type="ORF">PBRASI_LOCUS9002</name>
</gene>
<protein>
    <submittedName>
        <fullName evidence="2">4465_t:CDS:1</fullName>
    </submittedName>
</protein>
<accession>A0A9N9D8A0</accession>
<dbReference type="Proteomes" id="UP000789739">
    <property type="component" value="Unassembled WGS sequence"/>
</dbReference>
<sequence length="296" mass="33982">MLEFSKIFDPRQFRMTSPSYLELEDPIYVQFVINITDDTFNSSQAFVTSADINLIDNETLQNLFRDYKSGGQFNQQLVDVTMQSSYQIFYRQNHFMFYTRSVREIIKPNILDNIGYPPGTISEYLLTTEFESGPIAPIISPSLYATIFIRPRTLLVKTETEKRTYTLLNALALLGGAWSGAIGLYVFLFGSKSLNPWGCVQSYCCCFVRKTRSQLRESFPTIQSSVSLMTSSLSDLPTSSNTSFREPTLEQRLDALELLLKEYVIDQTYLENVNGNKYSNRLSELIGNWVLEEKKY</sequence>
<organism evidence="2 3">
    <name type="scientific">Paraglomus brasilianum</name>
    <dbReference type="NCBI Taxonomy" id="144538"/>
    <lineage>
        <taxon>Eukaryota</taxon>
        <taxon>Fungi</taxon>
        <taxon>Fungi incertae sedis</taxon>
        <taxon>Mucoromycota</taxon>
        <taxon>Glomeromycotina</taxon>
        <taxon>Glomeromycetes</taxon>
        <taxon>Paraglomerales</taxon>
        <taxon>Paraglomeraceae</taxon>
        <taxon>Paraglomus</taxon>
    </lineage>
</organism>
<dbReference type="EMBL" id="CAJVPI010001784">
    <property type="protein sequence ID" value="CAG8626398.1"/>
    <property type="molecule type" value="Genomic_DNA"/>
</dbReference>
<evidence type="ECO:0000256" key="1">
    <source>
        <dbReference type="SAM" id="Phobius"/>
    </source>
</evidence>
<name>A0A9N9D8A0_9GLOM</name>
<reference evidence="2" key="1">
    <citation type="submission" date="2021-06" db="EMBL/GenBank/DDBJ databases">
        <authorList>
            <person name="Kallberg Y."/>
            <person name="Tangrot J."/>
            <person name="Rosling A."/>
        </authorList>
    </citation>
    <scope>NUCLEOTIDE SEQUENCE</scope>
    <source>
        <strain evidence="2">BR232B</strain>
    </source>
</reference>
<keyword evidence="1" id="KW-1133">Transmembrane helix</keyword>
<proteinExistence type="predicted"/>
<keyword evidence="1" id="KW-0472">Membrane</keyword>
<feature type="transmembrane region" description="Helical" evidence="1">
    <location>
        <begin position="167"/>
        <end position="189"/>
    </location>
</feature>
<dbReference type="OrthoDB" id="2339300at2759"/>
<keyword evidence="3" id="KW-1185">Reference proteome</keyword>
<evidence type="ECO:0000313" key="3">
    <source>
        <dbReference type="Proteomes" id="UP000789739"/>
    </source>
</evidence>